<reference evidence="1" key="1">
    <citation type="submission" date="2019-03" db="UniProtKB">
        <authorList>
            <consortium name="Ensembl"/>
        </authorList>
    </citation>
    <scope>IDENTIFICATION</scope>
</reference>
<name>A0A452U1K1_URSMA</name>
<dbReference type="GeneTree" id="ENSGT00950000185543"/>
<accession>A0A452U1K1</accession>
<protein>
    <submittedName>
        <fullName evidence="1">Uncharacterized protein</fullName>
    </submittedName>
</protein>
<dbReference type="Ensembl" id="ENSUMAT00000017211.1">
    <property type="protein sequence ID" value="ENSUMAP00000014509.1"/>
    <property type="gene ID" value="ENSUMAG00000010690.1"/>
</dbReference>
<proteinExistence type="predicted"/>
<dbReference type="AlphaFoldDB" id="A0A452U1K1"/>
<evidence type="ECO:0000313" key="1">
    <source>
        <dbReference type="Ensembl" id="ENSUMAP00000014509"/>
    </source>
</evidence>
<organism evidence="1">
    <name type="scientific">Ursus maritimus</name>
    <name type="common">Polar bear</name>
    <name type="synonym">Thalarctos maritimus</name>
    <dbReference type="NCBI Taxonomy" id="29073"/>
    <lineage>
        <taxon>Eukaryota</taxon>
        <taxon>Metazoa</taxon>
        <taxon>Chordata</taxon>
        <taxon>Craniata</taxon>
        <taxon>Vertebrata</taxon>
        <taxon>Euteleostomi</taxon>
        <taxon>Mammalia</taxon>
        <taxon>Eutheria</taxon>
        <taxon>Laurasiatheria</taxon>
        <taxon>Carnivora</taxon>
        <taxon>Caniformia</taxon>
        <taxon>Ursidae</taxon>
        <taxon>Ursus</taxon>
    </lineage>
</organism>
<sequence>MLSLSPLTILLPFRVTKDFGSVKMFLFQEMGTQMHTLFKSKLTLSLSNPPPAAFPTRRTAGDALRLLQLNFAATCRLPGVCRAGARTVPIPINYTDDDYNIVILLKSTH</sequence>